<feature type="transmembrane region" description="Helical" evidence="1">
    <location>
        <begin position="171"/>
        <end position="188"/>
    </location>
</feature>
<feature type="transmembrane region" description="Helical" evidence="1">
    <location>
        <begin position="63"/>
        <end position="83"/>
    </location>
</feature>
<dbReference type="Proteomes" id="UP000679226">
    <property type="component" value="Chromosome"/>
</dbReference>
<dbReference type="AlphaFoldDB" id="A0A975KL41"/>
<dbReference type="EMBL" id="CP072227">
    <property type="protein sequence ID" value="QUT47371.1"/>
    <property type="molecule type" value="Genomic_DNA"/>
</dbReference>
<keyword evidence="3" id="KW-0012">Acyltransferase</keyword>
<evidence type="ECO:0000259" key="2">
    <source>
        <dbReference type="Pfam" id="PF01757"/>
    </source>
</evidence>
<feature type="transmembrane region" description="Helical" evidence="1">
    <location>
        <begin position="143"/>
        <end position="159"/>
    </location>
</feature>
<feature type="transmembrane region" description="Helical" evidence="1">
    <location>
        <begin position="271"/>
        <end position="291"/>
    </location>
</feature>
<dbReference type="PANTHER" id="PTHR37312:SF1">
    <property type="entry name" value="MEMBRANE-BOUND ACYLTRANSFERASE YKRP-RELATED"/>
    <property type="match status" value="1"/>
</dbReference>
<gene>
    <name evidence="3" type="ORF">INE88_04224</name>
</gene>
<evidence type="ECO:0000256" key="1">
    <source>
        <dbReference type="SAM" id="Phobius"/>
    </source>
</evidence>
<proteinExistence type="predicted"/>
<keyword evidence="3" id="KW-0808">Transferase</keyword>
<keyword evidence="1" id="KW-0812">Transmembrane</keyword>
<dbReference type="RefSeq" id="WP_211454598.1">
    <property type="nucleotide sequence ID" value="NZ_CP072227.1"/>
</dbReference>
<reference evidence="3" key="1">
    <citation type="journal article" date="2021" name="PLoS Genet.">
        <title>Mobile Type VI secretion system loci of the gut Bacteroidales display extensive intra-ecosystem transfer, multi-species spread and geographical clustering.</title>
        <authorList>
            <person name="Garcia-Bayona L."/>
            <person name="Coyne M.J."/>
            <person name="Comstock L.E."/>
        </authorList>
    </citation>
    <scope>NUCLEOTIDE SEQUENCE</scope>
    <source>
        <strain evidence="3">CL11T00C20</strain>
    </source>
</reference>
<evidence type="ECO:0000313" key="4">
    <source>
        <dbReference type="Proteomes" id="UP000679226"/>
    </source>
</evidence>
<dbReference type="GO" id="GO:0016747">
    <property type="term" value="F:acyltransferase activity, transferring groups other than amino-acyl groups"/>
    <property type="evidence" value="ECO:0007669"/>
    <property type="project" value="InterPro"/>
</dbReference>
<name>A0A975KL41_9BACE</name>
<keyword evidence="1" id="KW-0472">Membrane</keyword>
<feature type="transmembrane region" description="Helical" evidence="1">
    <location>
        <begin position="104"/>
        <end position="123"/>
    </location>
</feature>
<accession>A0A975KL41</accession>
<dbReference type="PANTHER" id="PTHR37312">
    <property type="entry name" value="MEMBRANE-BOUND ACYLTRANSFERASE YKRP-RELATED"/>
    <property type="match status" value="1"/>
</dbReference>
<dbReference type="InterPro" id="IPR002656">
    <property type="entry name" value="Acyl_transf_3_dom"/>
</dbReference>
<dbReference type="InterPro" id="IPR052734">
    <property type="entry name" value="Nod_factor_acetyltransferase"/>
</dbReference>
<sequence>MENSQKNSRLYPNVGGQKVCQNIANSKKRLEYVDLMKGICITLVVATHCGVCIPHYLPLGFEINMALINIRMPLYFSLSGFFFKEYMSFSDFVVRKVNKLIVPYVFFAIFPYALLFVIWPETIPQNTQGIYIPLRLVIEPMNGTLWFLRALFLTYLLYYAFHRISHSWPEVVKLMVTLAVALLAYMGTEAGNKHLENNTLNQWIWLLNIPMAFMALPYFYVAEFLRNHNILSMKFPIWKTIVGVVLFLAICLLTAQPEVSFKELQLPNLPLIYIASLSGIMVIWLLAVAVNKLLFVSYCGRYSLIILGTQSFFFGVVKQYSNSVWVMFLVTMALAPVTIWIFKKYFPYFTAQKDLFPVGDKVLKRKE</sequence>
<feature type="domain" description="Acyltransferase 3" evidence="2">
    <location>
        <begin position="31"/>
        <end position="340"/>
    </location>
</feature>
<feature type="transmembrane region" description="Helical" evidence="1">
    <location>
        <begin position="237"/>
        <end position="256"/>
    </location>
</feature>
<protein>
    <submittedName>
        <fullName evidence="3">Acyltransferase family protein</fullName>
    </submittedName>
</protein>
<feature type="transmembrane region" description="Helical" evidence="1">
    <location>
        <begin position="323"/>
        <end position="342"/>
    </location>
</feature>
<feature type="transmembrane region" description="Helical" evidence="1">
    <location>
        <begin position="203"/>
        <end position="225"/>
    </location>
</feature>
<dbReference type="Pfam" id="PF01757">
    <property type="entry name" value="Acyl_transf_3"/>
    <property type="match status" value="1"/>
</dbReference>
<keyword evidence="1" id="KW-1133">Transmembrane helix</keyword>
<evidence type="ECO:0000313" key="3">
    <source>
        <dbReference type="EMBL" id="QUT47371.1"/>
    </source>
</evidence>
<organism evidence="3 4">
    <name type="scientific">Bacteroides eggerthii</name>
    <dbReference type="NCBI Taxonomy" id="28111"/>
    <lineage>
        <taxon>Bacteria</taxon>
        <taxon>Pseudomonadati</taxon>
        <taxon>Bacteroidota</taxon>
        <taxon>Bacteroidia</taxon>
        <taxon>Bacteroidales</taxon>
        <taxon>Bacteroidaceae</taxon>
        <taxon>Bacteroides</taxon>
    </lineage>
</organism>
<feature type="transmembrane region" description="Helical" evidence="1">
    <location>
        <begin position="35"/>
        <end position="57"/>
    </location>
</feature>
<dbReference type="KEGG" id="beg:INE88_04224"/>